<evidence type="ECO:0000313" key="1">
    <source>
        <dbReference type="EMBL" id="GFQ74418.1"/>
    </source>
</evidence>
<accession>A0A8X6KK87</accession>
<sequence length="137" mass="15128">MLMSDASSANKEVDVAKEAVLFFPGKILQYYKALKIILRTDCKQNTFLNLWRTHKIDTSLAIRALGVLMNYGILTATFSGTAVSYLELTGMVKTSASSANKVADVAREAVVSLPGKIPQYYDELKSNIEEIVNKTFV</sequence>
<keyword evidence="2" id="KW-1185">Reference proteome</keyword>
<reference evidence="1" key="1">
    <citation type="submission" date="2020-07" db="EMBL/GenBank/DDBJ databases">
        <title>Multicomponent nature underlies the extraordinary mechanical properties of spider dragline silk.</title>
        <authorList>
            <person name="Kono N."/>
            <person name="Nakamura H."/>
            <person name="Mori M."/>
            <person name="Yoshida Y."/>
            <person name="Ohtoshi R."/>
            <person name="Malay A.D."/>
            <person name="Moran D.A.P."/>
            <person name="Tomita M."/>
            <person name="Numata K."/>
            <person name="Arakawa K."/>
        </authorList>
    </citation>
    <scope>NUCLEOTIDE SEQUENCE</scope>
</reference>
<dbReference type="Proteomes" id="UP000887116">
    <property type="component" value="Unassembled WGS sequence"/>
</dbReference>
<evidence type="ECO:0000313" key="2">
    <source>
        <dbReference type="Proteomes" id="UP000887116"/>
    </source>
</evidence>
<dbReference type="AlphaFoldDB" id="A0A8X6KK87"/>
<organism evidence="1 2">
    <name type="scientific">Trichonephila clavata</name>
    <name type="common">Joro spider</name>
    <name type="synonym">Nephila clavata</name>
    <dbReference type="NCBI Taxonomy" id="2740835"/>
    <lineage>
        <taxon>Eukaryota</taxon>
        <taxon>Metazoa</taxon>
        <taxon>Ecdysozoa</taxon>
        <taxon>Arthropoda</taxon>
        <taxon>Chelicerata</taxon>
        <taxon>Arachnida</taxon>
        <taxon>Araneae</taxon>
        <taxon>Araneomorphae</taxon>
        <taxon>Entelegynae</taxon>
        <taxon>Araneoidea</taxon>
        <taxon>Nephilidae</taxon>
        <taxon>Trichonephila</taxon>
    </lineage>
</organism>
<dbReference type="EMBL" id="BMAO01011528">
    <property type="protein sequence ID" value="GFQ74418.1"/>
    <property type="molecule type" value="Genomic_DNA"/>
</dbReference>
<protein>
    <submittedName>
        <fullName evidence="1">Uncharacterized protein</fullName>
    </submittedName>
</protein>
<gene>
    <name evidence="1" type="ORF">TNCT_94641</name>
</gene>
<proteinExistence type="predicted"/>
<comment type="caution">
    <text evidence="1">The sequence shown here is derived from an EMBL/GenBank/DDBJ whole genome shotgun (WGS) entry which is preliminary data.</text>
</comment>
<name>A0A8X6KK87_TRICU</name>